<dbReference type="InterPro" id="IPR017972">
    <property type="entry name" value="Cyt_P450_CS"/>
</dbReference>
<dbReference type="GO" id="GO:0008202">
    <property type="term" value="P:steroid metabolic process"/>
    <property type="evidence" value="ECO:0007669"/>
    <property type="project" value="UniProtKB-ARBA"/>
</dbReference>
<dbReference type="InterPro" id="IPR001128">
    <property type="entry name" value="Cyt_P450"/>
</dbReference>
<evidence type="ECO:0000313" key="13">
    <source>
        <dbReference type="Proteomes" id="UP000734854"/>
    </source>
</evidence>
<keyword evidence="9" id="KW-0503">Monooxygenase</keyword>
<evidence type="ECO:0000256" key="5">
    <source>
        <dbReference type="ARBA" id="ARBA00022723"/>
    </source>
</evidence>
<keyword evidence="4" id="KW-0812">Transmembrane</keyword>
<evidence type="ECO:0000256" key="8">
    <source>
        <dbReference type="ARBA" id="ARBA00023004"/>
    </source>
</evidence>
<keyword evidence="3 11" id="KW-0349">Heme</keyword>
<sequence length="1610" mass="184079">MELWFAVCSGLAALLVAVWAVRILNWAFWKPRRLDRALRSQGLKGSSYRPISGDLKEMVRLTEEARAKPMPFSHAVLPRVSPFFERAAEAHGKENKVTFHWMGPIPRAVIADPDQIREVLTNKTGEIGKPKINYLLKYFIRGVLSQEGEKWAKHRKILNPAFHIEKLKRMLPAFSACCDELVSRWDEMAAKGEEIDVSVEFQSFTGDVISRSAFGINFEEGRKIFQLQSEQTVFIDGSLPFAHIPGFRFLPTRINTRMKAIDKEVRGILLSIIKKREESIKLGTAKNDDLLGLLLESNLQHLREHGNAGLTTDEVVEECKLFYFAGQETTSLLLTWTMVVLSMHQDWQERAREEVLQAFGKEKPTFDGLSHLKTVTMILYEVLRLYPPIMGQRRQVFKSTKIGNVVYPPGVLLYLSTLQVHHDPDLWGKDVDEFKPERFAEGMYKASEKNAFFPFGSGHRVCIGQNFALLEAKLALCLILQHFSFDLSPSYTHAPNAVLTLKPQHAESPLKYCFRRYNGERMNQNAWNRTAAACNLFSRDDLWWWAADMELWFAVCSGLAALLVAVWAVRILNWAFWKPRRLDRALRSQGLKGSSYRPISGDLKEMVRLTEEARAKPMPFSHAVFPRVSPFFERAAEAHGKENKVTFHWMGPNPRAVIADPDQIREVLTNKTGEIGKPKINYLLKYFIRGVLSQEGEKWAKHRKILNPAFHIEKLKRMLPAFSACCDELVNRWDEMAPKGEEIDVFVEFQSFTGDVISRSAFGINFEEGRKIFQLQNEQAVFIDGSLPFAHIPGFRFLPTRINTRMKAIDKEVRGILLSIIKKREESIKLGTAKNDDLLGLLLESNLQHLREHGNAGLTTDEVVEECKLFYFAGQETTSLLLTWTMVVLSMHQDWQERAREEVLQAFGKEKPTFDGLSHLKTVTMILYEVLRLYPPVMGQRRQVFKSTKIGNVVYPPGVLLYLSALQVHHDPDLWGKDVDEFKPERFAEGMYKASEKNAFFPFGGGHRVCIGQNFALLEAKLALCLILQHFSFDLSPSYTHAPNAVLTLKPQHAESPLKYCFRRYNGERMNQNAWNRTAAACNLFFGDDLWWWAADMELWFAVCSGLAALLVAVWAVRILNWAFWKPRRLDRALRSQGLKGSSYRPISGDLKEMVRLTEEARAKPMPFSHAIFPRVSPFFERAAEAHGKENKVTFHWMGPNPRAVIAEPDQIREVLTNKTGEIGKPKINYLLKYFIRGVLSQEGEKWAKHRKILNPAFHIEKLKRMLPAFSACCDELVSRWDEMAAKGEEIDVSVEFQSFTGDVISRSAFGINFEEGRKIFQLQSEQTVFIDGSLPFAHIPGFRFLPTRINTRMKAIDKEVRGILLSIIKKREESIKLGTTKNDDLLGLLLESNLQHLREHGNAGLTTDEVVEECNLFYFAGQETTSLLLTWTMVVLSMHQDWQERAREEVLQAFGKEKPTFDGLSHLKTVTMILYEVLRLYPPVMGQRRQVFKSTKIGNVVYPPGVLLYLSALQVHHDPDLWGKDVDEFKPERFAEGMYKASEKNAFFPFGGGHRVCIGQNFALLEAKLALCLILQHFSFDLSPSYTHAPNVVLTLKPQHGAPIRLRRL</sequence>
<dbReference type="PRINTS" id="PR00463">
    <property type="entry name" value="EP450I"/>
</dbReference>
<evidence type="ECO:0000256" key="11">
    <source>
        <dbReference type="PIRSR" id="PIRSR602401-1"/>
    </source>
</evidence>
<feature type="binding site" description="axial binding residue" evidence="11">
    <location>
        <position position="1010"/>
    </location>
    <ligand>
        <name>heme</name>
        <dbReference type="ChEBI" id="CHEBI:30413"/>
    </ligand>
    <ligandPart>
        <name>Fe</name>
        <dbReference type="ChEBI" id="CHEBI:18248"/>
    </ligandPart>
</feature>
<evidence type="ECO:0000256" key="4">
    <source>
        <dbReference type="ARBA" id="ARBA00022692"/>
    </source>
</evidence>
<accession>A0A8J5CD73</accession>
<proteinExistence type="inferred from homology"/>
<dbReference type="InterPro" id="IPR036396">
    <property type="entry name" value="Cyt_P450_sf"/>
</dbReference>
<reference evidence="12 13" key="1">
    <citation type="submission" date="2020-08" db="EMBL/GenBank/DDBJ databases">
        <title>Plant Genome Project.</title>
        <authorList>
            <person name="Zhang R.-G."/>
        </authorList>
    </citation>
    <scope>NUCLEOTIDE SEQUENCE [LARGE SCALE GENOMIC DNA]</scope>
    <source>
        <tissue evidence="12">Rhizome</tissue>
    </source>
</reference>
<dbReference type="GO" id="GO:0005506">
    <property type="term" value="F:iron ion binding"/>
    <property type="evidence" value="ECO:0007669"/>
    <property type="project" value="InterPro"/>
</dbReference>
<organism evidence="12 13">
    <name type="scientific">Zingiber officinale</name>
    <name type="common">Ginger</name>
    <name type="synonym">Amomum zingiber</name>
    <dbReference type="NCBI Taxonomy" id="94328"/>
    <lineage>
        <taxon>Eukaryota</taxon>
        <taxon>Viridiplantae</taxon>
        <taxon>Streptophyta</taxon>
        <taxon>Embryophyta</taxon>
        <taxon>Tracheophyta</taxon>
        <taxon>Spermatophyta</taxon>
        <taxon>Magnoliopsida</taxon>
        <taxon>Liliopsida</taxon>
        <taxon>Zingiberales</taxon>
        <taxon>Zingiberaceae</taxon>
        <taxon>Zingiber</taxon>
    </lineage>
</organism>
<dbReference type="FunFam" id="1.10.630.10:FF:000029">
    <property type="entry name" value="Cytochrome P450 734A1"/>
    <property type="match status" value="3"/>
</dbReference>
<evidence type="ECO:0000256" key="9">
    <source>
        <dbReference type="ARBA" id="ARBA00023033"/>
    </source>
</evidence>
<evidence type="ECO:0000256" key="2">
    <source>
        <dbReference type="ARBA" id="ARBA00010617"/>
    </source>
</evidence>
<dbReference type="InterPro" id="IPR002401">
    <property type="entry name" value="Cyt_P450_E_grp-I"/>
</dbReference>
<dbReference type="Gene3D" id="1.10.630.10">
    <property type="entry name" value="Cytochrome P450"/>
    <property type="match status" value="3"/>
</dbReference>
<dbReference type="GO" id="GO:0004497">
    <property type="term" value="F:monooxygenase activity"/>
    <property type="evidence" value="ECO:0007669"/>
    <property type="project" value="UniProtKB-KW"/>
</dbReference>
<evidence type="ECO:0000256" key="1">
    <source>
        <dbReference type="ARBA" id="ARBA00004167"/>
    </source>
</evidence>
<dbReference type="GO" id="GO:0016705">
    <property type="term" value="F:oxidoreductase activity, acting on paired donors, with incorporation or reduction of molecular oxygen"/>
    <property type="evidence" value="ECO:0007669"/>
    <property type="project" value="InterPro"/>
</dbReference>
<dbReference type="SUPFAM" id="SSF48264">
    <property type="entry name" value="Cytochrome P450"/>
    <property type="match status" value="3"/>
</dbReference>
<dbReference type="Pfam" id="PF00067">
    <property type="entry name" value="p450"/>
    <property type="match status" value="3"/>
</dbReference>
<comment type="caution">
    <text evidence="12">The sequence shown here is derived from an EMBL/GenBank/DDBJ whole genome shotgun (WGS) entry which is preliminary data.</text>
</comment>
<keyword evidence="13" id="KW-1185">Reference proteome</keyword>
<dbReference type="GO" id="GO:0016020">
    <property type="term" value="C:membrane"/>
    <property type="evidence" value="ECO:0007669"/>
    <property type="project" value="UniProtKB-SubCell"/>
</dbReference>
<keyword evidence="5 11" id="KW-0479">Metal-binding</keyword>
<gene>
    <name evidence="12" type="ORF">ZIOFF_066971</name>
</gene>
<keyword evidence="10" id="KW-0472">Membrane</keyword>
<name>A0A8J5CD73_ZINOF</name>
<dbReference type="Proteomes" id="UP000734854">
    <property type="component" value="Unassembled WGS sequence"/>
</dbReference>
<evidence type="ECO:0000256" key="7">
    <source>
        <dbReference type="ARBA" id="ARBA00023002"/>
    </source>
</evidence>
<keyword evidence="6" id="KW-1133">Transmembrane helix</keyword>
<evidence type="ECO:0000256" key="3">
    <source>
        <dbReference type="ARBA" id="ARBA00022617"/>
    </source>
</evidence>
<comment type="similarity">
    <text evidence="2">Belongs to the cytochrome P450 family.</text>
</comment>
<keyword evidence="7" id="KW-0560">Oxidoreductase</keyword>
<evidence type="ECO:0008006" key="14">
    <source>
        <dbReference type="Google" id="ProtNLM"/>
    </source>
</evidence>
<dbReference type="PROSITE" id="PS00086">
    <property type="entry name" value="CYTOCHROME_P450"/>
    <property type="match status" value="3"/>
</dbReference>
<keyword evidence="8 11" id="KW-0408">Iron</keyword>
<evidence type="ECO:0000256" key="10">
    <source>
        <dbReference type="ARBA" id="ARBA00023136"/>
    </source>
</evidence>
<dbReference type="GO" id="GO:0020037">
    <property type="term" value="F:heme binding"/>
    <property type="evidence" value="ECO:0007669"/>
    <property type="project" value="InterPro"/>
</dbReference>
<evidence type="ECO:0000313" key="12">
    <source>
        <dbReference type="EMBL" id="KAG6473064.1"/>
    </source>
</evidence>
<dbReference type="InterPro" id="IPR050665">
    <property type="entry name" value="Cytochrome_P450_Monooxygen"/>
</dbReference>
<evidence type="ECO:0000256" key="6">
    <source>
        <dbReference type="ARBA" id="ARBA00022989"/>
    </source>
</evidence>
<protein>
    <recommendedName>
        <fullName evidence="14">Cytochrome P450</fullName>
    </recommendedName>
</protein>
<dbReference type="EMBL" id="JACMSC010000019">
    <property type="protein sequence ID" value="KAG6473064.1"/>
    <property type="molecule type" value="Genomic_DNA"/>
</dbReference>
<comment type="cofactor">
    <cofactor evidence="11">
        <name>heme</name>
        <dbReference type="ChEBI" id="CHEBI:30413"/>
    </cofactor>
</comment>
<dbReference type="PANTHER" id="PTHR24282:SF255">
    <property type="entry name" value="CYTOCHROME P450 72A11-RELATED"/>
    <property type="match status" value="1"/>
</dbReference>
<comment type="subcellular location">
    <subcellularLocation>
        <location evidence="1">Membrane</location>
        <topology evidence="1">Single-pass membrane protein</topology>
    </subcellularLocation>
</comment>
<dbReference type="PRINTS" id="PR00385">
    <property type="entry name" value="P450"/>
</dbReference>
<dbReference type="PANTHER" id="PTHR24282">
    <property type="entry name" value="CYTOCHROME P450 FAMILY MEMBER"/>
    <property type="match status" value="1"/>
</dbReference>